<proteinExistence type="predicted"/>
<comment type="subcellular location">
    <subcellularLocation>
        <location evidence="1">Cytoplasm</location>
    </subcellularLocation>
</comment>
<dbReference type="InterPro" id="IPR036034">
    <property type="entry name" value="PDZ_sf"/>
</dbReference>
<gene>
    <name evidence="3" type="ORF">FQA47_023178</name>
</gene>
<evidence type="ECO:0000256" key="1">
    <source>
        <dbReference type="ARBA" id="ARBA00004496"/>
    </source>
</evidence>
<sequence>MMAFRWGPPCEDEEKRARFSYCENDYGAWRTLADSFAAEEESFAWQRPKTLLLRRTSQGFGFTLRHFIVYPPESSVHGFQVEDQGRRVTITSALMIDPHLFTSVRRRVLTPHQNINHCGRV</sequence>
<evidence type="ECO:0000256" key="2">
    <source>
        <dbReference type="ARBA" id="ARBA00022490"/>
    </source>
</evidence>
<dbReference type="Gene3D" id="2.30.42.10">
    <property type="match status" value="1"/>
</dbReference>
<dbReference type="Proteomes" id="UP000646548">
    <property type="component" value="Unassembled WGS sequence"/>
</dbReference>
<dbReference type="GO" id="GO:0005737">
    <property type="term" value="C:cytoplasm"/>
    <property type="evidence" value="ECO:0007669"/>
    <property type="project" value="UniProtKB-SubCell"/>
</dbReference>
<keyword evidence="2" id="KW-0963">Cytoplasm</keyword>
<dbReference type="PANTHER" id="PTHR23175">
    <property type="entry name" value="PDZ DOMAIN-CONTAINING PROTEIN"/>
    <property type="match status" value="1"/>
</dbReference>
<protein>
    <submittedName>
        <fullName evidence="3">Rho GTPase-activating protein 21</fullName>
    </submittedName>
</protein>
<dbReference type="AlphaFoldDB" id="A0A834CT49"/>
<dbReference type="EMBL" id="WKFB01000198">
    <property type="protein sequence ID" value="KAF6732083.1"/>
    <property type="molecule type" value="Genomic_DNA"/>
</dbReference>
<evidence type="ECO:0000313" key="3">
    <source>
        <dbReference type="EMBL" id="KAF6732083.1"/>
    </source>
</evidence>
<dbReference type="PANTHER" id="PTHR23175:SF16">
    <property type="entry name" value="RHO GTPASE-ACTIVATING PROTEIN 21"/>
    <property type="match status" value="1"/>
</dbReference>
<reference evidence="3" key="1">
    <citation type="journal article" name="BMC Genomics">
        <title>Long-read sequencing and de novo genome assembly of marine medaka (Oryzias melastigma).</title>
        <authorList>
            <person name="Liang P."/>
            <person name="Saqib H.S.A."/>
            <person name="Ni X."/>
            <person name="Shen Y."/>
        </authorList>
    </citation>
    <scope>NUCLEOTIDE SEQUENCE</scope>
    <source>
        <strain evidence="3">Bigg-433</strain>
    </source>
</reference>
<name>A0A834CT49_ORYME</name>
<comment type="caution">
    <text evidence="3">The sequence shown here is derived from an EMBL/GenBank/DDBJ whole genome shotgun (WGS) entry which is preliminary data.</text>
</comment>
<organism evidence="3 4">
    <name type="scientific">Oryzias melastigma</name>
    <name type="common">Marine medaka</name>
    <dbReference type="NCBI Taxonomy" id="30732"/>
    <lineage>
        <taxon>Eukaryota</taxon>
        <taxon>Metazoa</taxon>
        <taxon>Chordata</taxon>
        <taxon>Craniata</taxon>
        <taxon>Vertebrata</taxon>
        <taxon>Euteleostomi</taxon>
        <taxon>Actinopterygii</taxon>
        <taxon>Neopterygii</taxon>
        <taxon>Teleostei</taxon>
        <taxon>Neoteleostei</taxon>
        <taxon>Acanthomorphata</taxon>
        <taxon>Ovalentaria</taxon>
        <taxon>Atherinomorphae</taxon>
        <taxon>Beloniformes</taxon>
        <taxon>Adrianichthyidae</taxon>
        <taxon>Oryziinae</taxon>
        <taxon>Oryzias</taxon>
    </lineage>
</organism>
<accession>A0A834CT49</accession>
<evidence type="ECO:0000313" key="4">
    <source>
        <dbReference type="Proteomes" id="UP000646548"/>
    </source>
</evidence>